<feature type="transmembrane region" description="Helical" evidence="11">
    <location>
        <begin position="224"/>
        <end position="246"/>
    </location>
</feature>
<dbReference type="CDD" id="cd00082">
    <property type="entry name" value="HisKA"/>
    <property type="match status" value="1"/>
</dbReference>
<dbReference type="Gene3D" id="1.10.287.130">
    <property type="match status" value="1"/>
</dbReference>
<evidence type="ECO:0000256" key="2">
    <source>
        <dbReference type="ARBA" id="ARBA00004651"/>
    </source>
</evidence>
<evidence type="ECO:0000256" key="1">
    <source>
        <dbReference type="ARBA" id="ARBA00000085"/>
    </source>
</evidence>
<keyword evidence="4" id="KW-0597">Phosphoprotein</keyword>
<evidence type="ECO:0000256" key="3">
    <source>
        <dbReference type="ARBA" id="ARBA00012438"/>
    </source>
</evidence>
<feature type="domain" description="Histidine kinase" evidence="12">
    <location>
        <begin position="354"/>
        <end position="578"/>
    </location>
</feature>
<dbReference type="SUPFAM" id="SSF47384">
    <property type="entry name" value="Homodimeric domain of signal transducing histidine kinase"/>
    <property type="match status" value="1"/>
</dbReference>
<comment type="caution">
    <text evidence="13">The sequence shown here is derived from an EMBL/GenBank/DDBJ whole genome shotgun (WGS) entry which is preliminary data.</text>
</comment>
<dbReference type="InterPro" id="IPR003661">
    <property type="entry name" value="HisK_dim/P_dom"/>
</dbReference>
<accession>A0A2V3WBY0</accession>
<sequence length="579" mass="67964">MRYDKKKYGIYFIFIILLMICLFGVFFYLKPSLAYNYDEPPLLASSSIYEMHHPFYTQSKWDQFIDYLEKISSVKKKDLQTLHVLEQEEEQQNVVNEKIRLLFQAFVLGSIFIIGINHLVVYFHRKKELSALFIALACFGVVTRTFFIKETLFINLFFDFKPESLLIVDLITGLVSILFYLLYINREFIRNRYRFMTNFFVSCVIIYIICMLVFPLEIILQTNYIYQLLALFILIYIVCFSIIAGIKRMPGAYLNLIGLLILFVLVWNDFFHYSEHISTNEFISVSILFYLFFMTIHLSRKSSYSFERVERLSEELGKLNLILELKVKQRTEELQVANESLQKVEESRRRLLASVSHELNTPLTFIHGHVKAMLDGIVPKDDTTYLRAVYNDTKMMTRMIADLQELSILESGQYSFHFKEVDMKTFIVQMYEELQPLFNGKDLHFIFKESIGKETNIFCSIDPIRIKQVLTNLIVNAQKFTPKGGSIYMETVIRQNENEKKEVKLTIMDTGIGIDEKNIPYLFERFFKLNEQQYCLEKGSGLGLVISKEIVEIHGGMIGVTSQKNKGSKFYFTLPIRRD</sequence>
<dbReference type="PRINTS" id="PR00344">
    <property type="entry name" value="BCTRLSENSOR"/>
</dbReference>
<keyword evidence="6" id="KW-0547">Nucleotide-binding</keyword>
<dbReference type="Pfam" id="PF02518">
    <property type="entry name" value="HATPase_c"/>
    <property type="match status" value="1"/>
</dbReference>
<evidence type="ECO:0000256" key="4">
    <source>
        <dbReference type="ARBA" id="ARBA00022553"/>
    </source>
</evidence>
<dbReference type="InterPro" id="IPR050351">
    <property type="entry name" value="BphY/WalK/GraS-like"/>
</dbReference>
<evidence type="ECO:0000256" key="9">
    <source>
        <dbReference type="ARBA" id="ARBA00023012"/>
    </source>
</evidence>
<feature type="transmembrane region" description="Helical" evidence="11">
    <location>
        <begin position="129"/>
        <end position="148"/>
    </location>
</feature>
<dbReference type="InterPro" id="IPR036097">
    <property type="entry name" value="HisK_dim/P_sf"/>
</dbReference>
<dbReference type="Pfam" id="PF00512">
    <property type="entry name" value="HisKA"/>
    <property type="match status" value="1"/>
</dbReference>
<dbReference type="SMART" id="SM00388">
    <property type="entry name" value="HisKA"/>
    <property type="match status" value="1"/>
</dbReference>
<dbReference type="SMART" id="SM00387">
    <property type="entry name" value="HATPase_c"/>
    <property type="match status" value="1"/>
</dbReference>
<dbReference type="GO" id="GO:0016036">
    <property type="term" value="P:cellular response to phosphate starvation"/>
    <property type="evidence" value="ECO:0007669"/>
    <property type="project" value="TreeGrafter"/>
</dbReference>
<keyword evidence="11" id="KW-0812">Transmembrane</keyword>
<dbReference type="GO" id="GO:0004721">
    <property type="term" value="F:phosphoprotein phosphatase activity"/>
    <property type="evidence" value="ECO:0007669"/>
    <property type="project" value="TreeGrafter"/>
</dbReference>
<dbReference type="AlphaFoldDB" id="A0A2V3WBY0"/>
<dbReference type="Gene3D" id="3.30.565.10">
    <property type="entry name" value="Histidine kinase-like ATPase, C-terminal domain"/>
    <property type="match status" value="1"/>
</dbReference>
<dbReference type="Proteomes" id="UP000247978">
    <property type="component" value="Unassembled WGS sequence"/>
</dbReference>
<feature type="transmembrane region" description="Helical" evidence="11">
    <location>
        <begin position="101"/>
        <end position="122"/>
    </location>
</feature>
<protein>
    <recommendedName>
        <fullName evidence="3">histidine kinase</fullName>
        <ecNumber evidence="3">2.7.13.3</ecNumber>
    </recommendedName>
</protein>
<evidence type="ECO:0000256" key="6">
    <source>
        <dbReference type="ARBA" id="ARBA00022741"/>
    </source>
</evidence>
<keyword evidence="14" id="KW-1185">Reference proteome</keyword>
<reference evidence="13 14" key="1">
    <citation type="submission" date="2018-05" db="EMBL/GenBank/DDBJ databases">
        <title>Genomic Encyclopedia of Type Strains, Phase IV (KMG-IV): sequencing the most valuable type-strain genomes for metagenomic binning, comparative biology and taxonomic classification.</title>
        <authorList>
            <person name="Goeker M."/>
        </authorList>
    </citation>
    <scope>NUCLEOTIDE SEQUENCE [LARGE SCALE GENOMIC DNA]</scope>
    <source>
        <strain evidence="13 14">DSM 28556</strain>
    </source>
</reference>
<proteinExistence type="predicted"/>
<gene>
    <name evidence="13" type="ORF">DFR56_10843</name>
</gene>
<evidence type="ECO:0000259" key="12">
    <source>
        <dbReference type="PROSITE" id="PS50109"/>
    </source>
</evidence>
<evidence type="ECO:0000313" key="14">
    <source>
        <dbReference type="Proteomes" id="UP000247978"/>
    </source>
</evidence>
<dbReference type="PANTHER" id="PTHR45453">
    <property type="entry name" value="PHOSPHATE REGULON SENSOR PROTEIN PHOR"/>
    <property type="match status" value="1"/>
</dbReference>
<dbReference type="FunFam" id="3.30.565.10:FF:000006">
    <property type="entry name" value="Sensor histidine kinase WalK"/>
    <property type="match status" value="1"/>
</dbReference>
<evidence type="ECO:0000256" key="11">
    <source>
        <dbReference type="SAM" id="Phobius"/>
    </source>
</evidence>
<organism evidence="13 14">
    <name type="scientific">Pseudogracilibacillus auburnensis</name>
    <dbReference type="NCBI Taxonomy" id="1494959"/>
    <lineage>
        <taxon>Bacteria</taxon>
        <taxon>Bacillati</taxon>
        <taxon>Bacillota</taxon>
        <taxon>Bacilli</taxon>
        <taxon>Bacillales</taxon>
        <taxon>Bacillaceae</taxon>
        <taxon>Pseudogracilibacillus</taxon>
    </lineage>
</organism>
<dbReference type="EC" id="2.7.13.3" evidence="3"/>
<dbReference type="InterPro" id="IPR005467">
    <property type="entry name" value="His_kinase_dom"/>
</dbReference>
<dbReference type="GO" id="GO:0000155">
    <property type="term" value="F:phosphorelay sensor kinase activity"/>
    <property type="evidence" value="ECO:0007669"/>
    <property type="project" value="InterPro"/>
</dbReference>
<dbReference type="OrthoDB" id="9759607at2"/>
<dbReference type="Pfam" id="PF07695">
    <property type="entry name" value="7TMR-DISM_7TM"/>
    <property type="match status" value="1"/>
</dbReference>
<dbReference type="EMBL" id="QJJQ01000008">
    <property type="protein sequence ID" value="PXW86229.1"/>
    <property type="molecule type" value="Genomic_DNA"/>
</dbReference>
<keyword evidence="9" id="KW-0902">Two-component regulatory system</keyword>
<feature type="transmembrane region" description="Helical" evidence="11">
    <location>
        <begin position="282"/>
        <end position="299"/>
    </location>
</feature>
<dbReference type="SUPFAM" id="SSF55874">
    <property type="entry name" value="ATPase domain of HSP90 chaperone/DNA topoisomerase II/histidine kinase"/>
    <property type="match status" value="1"/>
</dbReference>
<dbReference type="RefSeq" id="WP_110395652.1">
    <property type="nucleotide sequence ID" value="NZ_JBHUHB010000001.1"/>
</dbReference>
<dbReference type="GO" id="GO:0005524">
    <property type="term" value="F:ATP binding"/>
    <property type="evidence" value="ECO:0007669"/>
    <property type="project" value="UniProtKB-KW"/>
</dbReference>
<evidence type="ECO:0000313" key="13">
    <source>
        <dbReference type="EMBL" id="PXW86229.1"/>
    </source>
</evidence>
<evidence type="ECO:0000256" key="8">
    <source>
        <dbReference type="ARBA" id="ARBA00022840"/>
    </source>
</evidence>
<evidence type="ECO:0000256" key="10">
    <source>
        <dbReference type="SAM" id="Coils"/>
    </source>
</evidence>
<dbReference type="PANTHER" id="PTHR45453:SF1">
    <property type="entry name" value="PHOSPHATE REGULON SENSOR PROTEIN PHOR"/>
    <property type="match status" value="1"/>
</dbReference>
<keyword evidence="5" id="KW-0808">Transferase</keyword>
<feature type="coiled-coil region" evidence="10">
    <location>
        <begin position="327"/>
        <end position="354"/>
    </location>
</feature>
<evidence type="ECO:0000256" key="7">
    <source>
        <dbReference type="ARBA" id="ARBA00022777"/>
    </source>
</evidence>
<keyword evidence="8" id="KW-0067">ATP-binding</keyword>
<name>A0A2V3WBY0_9BACI</name>
<feature type="transmembrane region" description="Helical" evidence="11">
    <location>
        <begin position="253"/>
        <end position="270"/>
    </location>
</feature>
<comment type="catalytic activity">
    <reaction evidence="1">
        <text>ATP + protein L-histidine = ADP + protein N-phospho-L-histidine.</text>
        <dbReference type="EC" id="2.7.13.3"/>
    </reaction>
</comment>
<keyword evidence="7" id="KW-0418">Kinase</keyword>
<feature type="transmembrane region" description="Helical" evidence="11">
    <location>
        <begin position="164"/>
        <end position="183"/>
    </location>
</feature>
<feature type="transmembrane region" description="Helical" evidence="11">
    <location>
        <begin position="9"/>
        <end position="29"/>
    </location>
</feature>
<evidence type="ECO:0000256" key="5">
    <source>
        <dbReference type="ARBA" id="ARBA00022679"/>
    </source>
</evidence>
<dbReference type="PROSITE" id="PS50109">
    <property type="entry name" value="HIS_KIN"/>
    <property type="match status" value="1"/>
</dbReference>
<keyword evidence="11" id="KW-1133">Transmembrane helix</keyword>
<feature type="transmembrane region" description="Helical" evidence="11">
    <location>
        <begin position="195"/>
        <end position="218"/>
    </location>
</feature>
<dbReference type="InterPro" id="IPR003594">
    <property type="entry name" value="HATPase_dom"/>
</dbReference>
<dbReference type="InterPro" id="IPR011623">
    <property type="entry name" value="7TMR_DISM_rcpt_extracell_dom1"/>
</dbReference>
<dbReference type="GO" id="GO:0005886">
    <property type="term" value="C:plasma membrane"/>
    <property type="evidence" value="ECO:0007669"/>
    <property type="project" value="UniProtKB-SubCell"/>
</dbReference>
<keyword evidence="10" id="KW-0175">Coiled coil</keyword>
<dbReference type="InterPro" id="IPR036890">
    <property type="entry name" value="HATPase_C_sf"/>
</dbReference>
<dbReference type="InterPro" id="IPR004358">
    <property type="entry name" value="Sig_transdc_His_kin-like_C"/>
</dbReference>
<keyword evidence="11" id="KW-0472">Membrane</keyword>
<comment type="subcellular location">
    <subcellularLocation>
        <location evidence="2">Cell membrane</location>
        <topology evidence="2">Multi-pass membrane protein</topology>
    </subcellularLocation>
</comment>